<proteinExistence type="predicted"/>
<evidence type="ECO:0000313" key="1">
    <source>
        <dbReference type="EMBL" id="MBE0346378.1"/>
    </source>
</evidence>
<accession>A0A8I0MVX8</accession>
<organism evidence="1 2">
    <name type="scientific">Pseudoalteromonas peptidolytica F12-50-A1</name>
    <dbReference type="NCBI Taxonomy" id="1315280"/>
    <lineage>
        <taxon>Bacteria</taxon>
        <taxon>Pseudomonadati</taxon>
        <taxon>Pseudomonadota</taxon>
        <taxon>Gammaproteobacteria</taxon>
        <taxon>Alteromonadales</taxon>
        <taxon>Pseudoalteromonadaceae</taxon>
        <taxon>Pseudoalteromonas</taxon>
    </lineage>
</organism>
<evidence type="ECO:0000313" key="2">
    <source>
        <dbReference type="Proteomes" id="UP000660708"/>
    </source>
</evidence>
<protein>
    <submittedName>
        <fullName evidence="1">Uncharacterized protein</fullName>
    </submittedName>
</protein>
<gene>
    <name evidence="1" type="ORF">PPEP_a3583</name>
</gene>
<name>A0A8I0MVX8_9GAMM</name>
<dbReference type="EMBL" id="AQHF01000021">
    <property type="protein sequence ID" value="MBE0346378.1"/>
    <property type="molecule type" value="Genomic_DNA"/>
</dbReference>
<dbReference type="Proteomes" id="UP000660708">
    <property type="component" value="Unassembled WGS sequence"/>
</dbReference>
<sequence>MHLAGSLYQYLLYFAPIGEQQSTIYLLPATTLQLLLFQKIRA</sequence>
<comment type="caution">
    <text evidence="1">The sequence shown here is derived from an EMBL/GenBank/DDBJ whole genome shotgun (WGS) entry which is preliminary data.</text>
</comment>
<keyword evidence="2" id="KW-1185">Reference proteome</keyword>
<reference evidence="1 2" key="1">
    <citation type="submission" date="2015-06" db="EMBL/GenBank/DDBJ databases">
        <title>Genome sequence of Pseudoalteromonas peptidolytica.</title>
        <authorList>
            <person name="Xie B.-B."/>
            <person name="Rong J.-C."/>
            <person name="Qin Q.-L."/>
            <person name="Zhang Y.-Z."/>
        </authorList>
    </citation>
    <scope>NUCLEOTIDE SEQUENCE [LARGE SCALE GENOMIC DNA]</scope>
    <source>
        <strain evidence="1 2">F12-50-A1</strain>
    </source>
</reference>
<dbReference type="AlphaFoldDB" id="A0A8I0MVX8"/>